<protein>
    <submittedName>
        <fullName evidence="2">Phospholipase</fullName>
    </submittedName>
</protein>
<name>A0A927B036_9BACT</name>
<dbReference type="GO" id="GO:0016042">
    <property type="term" value="P:lipid catabolic process"/>
    <property type="evidence" value="ECO:0007669"/>
    <property type="project" value="InterPro"/>
</dbReference>
<proteinExistence type="predicted"/>
<dbReference type="Pfam" id="PF03583">
    <property type="entry name" value="LIP"/>
    <property type="match status" value="1"/>
</dbReference>
<gene>
    <name evidence="2" type="ORF">IC230_07975</name>
</gene>
<dbReference type="PROSITE" id="PS51257">
    <property type="entry name" value="PROKAR_LIPOPROTEIN"/>
    <property type="match status" value="1"/>
</dbReference>
<keyword evidence="1" id="KW-0472">Membrane</keyword>
<dbReference type="EMBL" id="JACXAA010000002">
    <property type="protein sequence ID" value="MBD2752822.1"/>
    <property type="molecule type" value="Genomic_DNA"/>
</dbReference>
<reference evidence="2" key="1">
    <citation type="submission" date="2020-09" db="EMBL/GenBank/DDBJ databases">
        <authorList>
            <person name="Kim M.K."/>
        </authorList>
    </citation>
    <scope>NUCLEOTIDE SEQUENCE</scope>
    <source>
        <strain evidence="2">BT704</strain>
    </source>
</reference>
<evidence type="ECO:0000313" key="2">
    <source>
        <dbReference type="EMBL" id="MBD2752822.1"/>
    </source>
</evidence>
<dbReference type="InterPro" id="IPR029058">
    <property type="entry name" value="AB_hydrolase_fold"/>
</dbReference>
<comment type="caution">
    <text evidence="2">The sequence shown here is derived from an EMBL/GenBank/DDBJ whole genome shotgun (WGS) entry which is preliminary data.</text>
</comment>
<organism evidence="2 3">
    <name type="scientific">Spirosoma validum</name>
    <dbReference type="NCBI Taxonomy" id="2771355"/>
    <lineage>
        <taxon>Bacteria</taxon>
        <taxon>Pseudomonadati</taxon>
        <taxon>Bacteroidota</taxon>
        <taxon>Cytophagia</taxon>
        <taxon>Cytophagales</taxon>
        <taxon>Cytophagaceae</taxon>
        <taxon>Spirosoma</taxon>
    </lineage>
</organism>
<keyword evidence="3" id="KW-1185">Reference proteome</keyword>
<evidence type="ECO:0000313" key="3">
    <source>
        <dbReference type="Proteomes" id="UP000653797"/>
    </source>
</evidence>
<dbReference type="Proteomes" id="UP000653797">
    <property type="component" value="Unassembled WGS sequence"/>
</dbReference>
<dbReference type="AlphaFoldDB" id="A0A927B036"/>
<dbReference type="Gene3D" id="3.40.50.1820">
    <property type="entry name" value="alpha/beta hydrolase"/>
    <property type="match status" value="1"/>
</dbReference>
<dbReference type="SUPFAM" id="SSF53474">
    <property type="entry name" value="alpha/beta-Hydrolases"/>
    <property type="match status" value="1"/>
</dbReference>
<dbReference type="PIRSF" id="PIRSF029171">
    <property type="entry name" value="Esterase_LipA"/>
    <property type="match status" value="1"/>
</dbReference>
<feature type="transmembrane region" description="Helical" evidence="1">
    <location>
        <begin position="12"/>
        <end position="30"/>
    </location>
</feature>
<dbReference type="GO" id="GO:0004806">
    <property type="term" value="F:triacylglycerol lipase activity"/>
    <property type="evidence" value="ECO:0007669"/>
    <property type="project" value="InterPro"/>
</dbReference>
<keyword evidence="1" id="KW-0812">Transmembrane</keyword>
<dbReference type="PANTHER" id="PTHR34853:SF1">
    <property type="entry name" value="LIPASE 5"/>
    <property type="match status" value="1"/>
</dbReference>
<evidence type="ECO:0000256" key="1">
    <source>
        <dbReference type="SAM" id="Phobius"/>
    </source>
</evidence>
<dbReference type="PANTHER" id="PTHR34853">
    <property type="match status" value="1"/>
</dbReference>
<dbReference type="InterPro" id="IPR005152">
    <property type="entry name" value="Lipase_secreted"/>
</dbReference>
<dbReference type="RefSeq" id="WP_191038439.1">
    <property type="nucleotide sequence ID" value="NZ_JACXAA010000002.1"/>
</dbReference>
<keyword evidence="1" id="KW-1133">Transmembrane helix</keyword>
<accession>A0A927B036</accession>
<sequence>MIFQKTIRLWHQVAATLLIVFFVSGCINVIREDHPQYTYLVSSSKVVDIPIQSLSAIVGQTNPTYLPLLKYGIGAYRIVYKTKNWDGSTVQASGLLLIPDSPTPVPMISQQHGTIFDDADAPSYFGPNSEARQFSTIFASNGYIIACPDYIGFGASKNLIHTYEHKNSLAQASLDMLRASRELLQVNAPTKWDSRLYLAGYSEGGYATMSLYKKMQEEVPTEFNLKAVSAGAGAYDKTNFTKAVVAAPVLPTTVEWNRAFLWVLLTYNDIYPTLRRPLSYYFKPQYLNDIQTNRQLASISGPFGDALTDQFKLGVLTGADPAFTAALADNDNYDWKPRIPLLLTHGDQDPQVYVLNTLSAAQAMIVKNGANQNAPIVIPNIKNGQTHATTIPLWLNDTFTLFKTVL</sequence>
<dbReference type="Gene3D" id="1.10.260.160">
    <property type="match status" value="1"/>
</dbReference>